<sequence length="372" mass="41724">MAVTHVAGFTSQIPFIERRFPFSLSSLAISPPHSPPRCVAAFSFQGLPRRATTTATLSTGHCVASKRCCTLSYKPAGISVKAQSNVSCAISMADGQAGDSGKVNLDHIMEKARKYWDKLPQPVRCFPWNQAVENFIQLVFDLTLAVSKYLCIPLLAVSSLSELSYCAHERKLRLVPIPLIIGFTVAGILRETASQLSPHLKDAVIPWHLMAMAIFFLLLKLPGPYYPYWGRIFKASVRCGCSNIKLIYGHDSELRRSNCIIRRAITSLLLKPSDAFNLWYFSSQIFCFKIGAAVMRPVVRVVCKNLRWRMQNMLLLIPHLLQDMAQLHFSTKTEALHTVVQHPHARSEMKYVQRHIISIPNHLHGSASSQVQ</sequence>
<dbReference type="AlphaFoldDB" id="A0AAD3XGR2"/>
<name>A0AAD3XGR2_NEPGR</name>
<protein>
    <submittedName>
        <fullName evidence="2">Uncharacterized protein</fullName>
    </submittedName>
</protein>
<keyword evidence="1" id="KW-1133">Transmembrane helix</keyword>
<proteinExistence type="predicted"/>
<feature type="transmembrane region" description="Helical" evidence="1">
    <location>
        <begin position="172"/>
        <end position="189"/>
    </location>
</feature>
<accession>A0AAD3XGR2</accession>
<organism evidence="2 3">
    <name type="scientific">Nepenthes gracilis</name>
    <name type="common">Slender pitcher plant</name>
    <dbReference type="NCBI Taxonomy" id="150966"/>
    <lineage>
        <taxon>Eukaryota</taxon>
        <taxon>Viridiplantae</taxon>
        <taxon>Streptophyta</taxon>
        <taxon>Embryophyta</taxon>
        <taxon>Tracheophyta</taxon>
        <taxon>Spermatophyta</taxon>
        <taxon>Magnoliopsida</taxon>
        <taxon>eudicotyledons</taxon>
        <taxon>Gunneridae</taxon>
        <taxon>Pentapetalae</taxon>
        <taxon>Caryophyllales</taxon>
        <taxon>Nepenthaceae</taxon>
        <taxon>Nepenthes</taxon>
    </lineage>
</organism>
<dbReference type="PANTHER" id="PTHR36000:SF2">
    <property type="entry name" value="DEFECTIVE 1273 PROTEIN, PUTATIVE-RELATED"/>
    <property type="match status" value="1"/>
</dbReference>
<comment type="caution">
    <text evidence="2">The sequence shown here is derived from an EMBL/GenBank/DDBJ whole genome shotgun (WGS) entry which is preliminary data.</text>
</comment>
<evidence type="ECO:0000313" key="2">
    <source>
        <dbReference type="EMBL" id="GMH03898.1"/>
    </source>
</evidence>
<feature type="transmembrane region" description="Helical" evidence="1">
    <location>
        <begin position="209"/>
        <end position="228"/>
    </location>
</feature>
<dbReference type="EMBL" id="BSYO01000004">
    <property type="protein sequence ID" value="GMH03898.1"/>
    <property type="molecule type" value="Genomic_DNA"/>
</dbReference>
<keyword evidence="1" id="KW-0472">Membrane</keyword>
<reference evidence="2" key="1">
    <citation type="submission" date="2023-05" db="EMBL/GenBank/DDBJ databases">
        <title>Nepenthes gracilis genome sequencing.</title>
        <authorList>
            <person name="Fukushima K."/>
        </authorList>
    </citation>
    <scope>NUCLEOTIDE SEQUENCE</scope>
    <source>
        <strain evidence="2">SING2019-196</strain>
    </source>
</reference>
<evidence type="ECO:0000313" key="3">
    <source>
        <dbReference type="Proteomes" id="UP001279734"/>
    </source>
</evidence>
<dbReference type="Proteomes" id="UP001279734">
    <property type="component" value="Unassembled WGS sequence"/>
</dbReference>
<dbReference type="PANTHER" id="PTHR36000">
    <property type="entry name" value="DEFECTIVE 1273 PROTEIN, PUTATIVE-RELATED"/>
    <property type="match status" value="1"/>
</dbReference>
<keyword evidence="1" id="KW-0812">Transmembrane</keyword>
<evidence type="ECO:0000256" key="1">
    <source>
        <dbReference type="SAM" id="Phobius"/>
    </source>
</evidence>
<keyword evidence="3" id="KW-1185">Reference proteome</keyword>
<gene>
    <name evidence="2" type="ORF">Nepgr_005737</name>
</gene>